<dbReference type="RefSeq" id="WP_141149249.1">
    <property type="nucleotide sequence ID" value="NZ_VHLG01000007.1"/>
</dbReference>
<feature type="transmembrane region" description="Helical" evidence="1">
    <location>
        <begin position="80"/>
        <end position="102"/>
    </location>
</feature>
<proteinExistence type="predicted"/>
<accession>A0A506U824</accession>
<gene>
    <name evidence="2" type="ORF">FJU08_11955</name>
</gene>
<keyword evidence="1" id="KW-1133">Transmembrane helix</keyword>
<evidence type="ECO:0000313" key="3">
    <source>
        <dbReference type="Proteomes" id="UP000318801"/>
    </source>
</evidence>
<dbReference type="Pfam" id="PF06912">
    <property type="entry name" value="DUF1275"/>
    <property type="match status" value="1"/>
</dbReference>
<name>A0A506U824_9HYPH</name>
<feature type="transmembrane region" description="Helical" evidence="1">
    <location>
        <begin position="20"/>
        <end position="43"/>
    </location>
</feature>
<dbReference type="OrthoDB" id="7676651at2"/>
<sequence length="224" mass="23927">MSKPVLASLLSFNGGYVDTMGFVTLNGLFVAHVTGNFVTLGASIVNGTGGEFSKLLAIPVFCLSIFAARIFGQWLKEKDYPVVTILLVTKFILFSIAAGMAFSITLGKTASTAEIALGMVLVVAMAMQNALHRVHLPERPPSTLMTGTTTQIMLDLADILFGHDIDRDKVSGRLKMLVPALVAFGIGCATAALIYLVAGKLCFFVPPALIAVSFILHWRSGENF</sequence>
<feature type="transmembrane region" description="Helical" evidence="1">
    <location>
        <begin position="55"/>
        <end position="74"/>
    </location>
</feature>
<keyword evidence="3" id="KW-1185">Reference proteome</keyword>
<feature type="transmembrane region" description="Helical" evidence="1">
    <location>
        <begin position="176"/>
        <end position="196"/>
    </location>
</feature>
<keyword evidence="1" id="KW-0812">Transmembrane</keyword>
<dbReference type="EMBL" id="VHLG01000007">
    <property type="protein sequence ID" value="TPW30040.1"/>
    <property type="molecule type" value="Genomic_DNA"/>
</dbReference>
<dbReference type="PANTHER" id="PTHR37314">
    <property type="entry name" value="SLR0142 PROTEIN"/>
    <property type="match status" value="1"/>
</dbReference>
<dbReference type="InterPro" id="IPR010699">
    <property type="entry name" value="DUF1275"/>
</dbReference>
<dbReference type="AlphaFoldDB" id="A0A506U824"/>
<reference evidence="2 3" key="1">
    <citation type="submission" date="2019-06" db="EMBL/GenBank/DDBJ databases">
        <authorList>
            <person name="Li M."/>
        </authorList>
    </citation>
    <scope>NUCLEOTIDE SEQUENCE [LARGE SCALE GENOMIC DNA]</scope>
    <source>
        <strain evidence="2 3">BGMRC2036</strain>
    </source>
</reference>
<evidence type="ECO:0000313" key="2">
    <source>
        <dbReference type="EMBL" id="TPW30040.1"/>
    </source>
</evidence>
<dbReference type="PANTHER" id="PTHR37314:SF5">
    <property type="entry name" value="SLR0142 PROTEIN"/>
    <property type="match status" value="1"/>
</dbReference>
<evidence type="ECO:0000256" key="1">
    <source>
        <dbReference type="SAM" id="Phobius"/>
    </source>
</evidence>
<dbReference type="Proteomes" id="UP000318801">
    <property type="component" value="Unassembled WGS sequence"/>
</dbReference>
<keyword evidence="1" id="KW-0472">Membrane</keyword>
<protein>
    <submittedName>
        <fullName evidence="2">DUF1275 domain-containing protein</fullName>
    </submittedName>
</protein>
<organism evidence="2 3">
    <name type="scientific">Martelella alba</name>
    <dbReference type="NCBI Taxonomy" id="2590451"/>
    <lineage>
        <taxon>Bacteria</taxon>
        <taxon>Pseudomonadati</taxon>
        <taxon>Pseudomonadota</taxon>
        <taxon>Alphaproteobacteria</taxon>
        <taxon>Hyphomicrobiales</taxon>
        <taxon>Aurantimonadaceae</taxon>
        <taxon>Martelella</taxon>
    </lineage>
</organism>
<comment type="caution">
    <text evidence="2">The sequence shown here is derived from an EMBL/GenBank/DDBJ whole genome shotgun (WGS) entry which is preliminary data.</text>
</comment>